<dbReference type="Proteomes" id="UP000024547">
    <property type="component" value="Unassembled WGS sequence"/>
</dbReference>
<organism evidence="8 9">
    <name type="scientific">Hyphomonas atlantica</name>
    <dbReference type="NCBI Taxonomy" id="1280948"/>
    <lineage>
        <taxon>Bacteria</taxon>
        <taxon>Pseudomonadati</taxon>
        <taxon>Pseudomonadota</taxon>
        <taxon>Alphaproteobacteria</taxon>
        <taxon>Hyphomonadales</taxon>
        <taxon>Hyphomonadaceae</taxon>
        <taxon>Hyphomonas</taxon>
    </lineage>
</organism>
<dbReference type="OrthoDB" id="7631651at2"/>
<keyword evidence="3 6" id="KW-0812">Transmembrane</keyword>
<feature type="transmembrane region" description="Helical" evidence="6">
    <location>
        <begin position="249"/>
        <end position="269"/>
    </location>
</feature>
<evidence type="ECO:0000256" key="1">
    <source>
        <dbReference type="ARBA" id="ARBA00004651"/>
    </source>
</evidence>
<evidence type="ECO:0000313" key="9">
    <source>
        <dbReference type="Proteomes" id="UP000024547"/>
    </source>
</evidence>
<feature type="transmembrane region" description="Helical" evidence="6">
    <location>
        <begin position="12"/>
        <end position="32"/>
    </location>
</feature>
<comment type="subcellular location">
    <subcellularLocation>
        <location evidence="1">Cell membrane</location>
        <topology evidence="1">Multi-pass membrane protein</topology>
    </subcellularLocation>
</comment>
<dbReference type="PANTHER" id="PTHR34820">
    <property type="entry name" value="INNER MEMBRANE PROTEIN YEBZ"/>
    <property type="match status" value="1"/>
</dbReference>
<dbReference type="STRING" id="1280948.HY36_16910"/>
<name>A0A059E1D2_9PROT</name>
<evidence type="ECO:0000256" key="3">
    <source>
        <dbReference type="ARBA" id="ARBA00022692"/>
    </source>
</evidence>
<keyword evidence="2" id="KW-1003">Cell membrane</keyword>
<dbReference type="PATRIC" id="fig|1280948.3.peg.1905"/>
<dbReference type="GO" id="GO:0006825">
    <property type="term" value="P:copper ion transport"/>
    <property type="evidence" value="ECO:0007669"/>
    <property type="project" value="InterPro"/>
</dbReference>
<evidence type="ECO:0000256" key="2">
    <source>
        <dbReference type="ARBA" id="ARBA00022475"/>
    </source>
</evidence>
<keyword evidence="9" id="KW-1185">Reference proteome</keyword>
<feature type="transmembrane region" description="Helical" evidence="6">
    <location>
        <begin position="107"/>
        <end position="125"/>
    </location>
</feature>
<feature type="transmembrane region" description="Helical" evidence="6">
    <location>
        <begin position="205"/>
        <end position="228"/>
    </location>
</feature>
<feature type="transmembrane region" description="Helical" evidence="6">
    <location>
        <begin position="39"/>
        <end position="62"/>
    </location>
</feature>
<reference evidence="8 9" key="1">
    <citation type="journal article" date="2014" name="Antonie Van Leeuwenhoek">
        <title>Hyphomonas beringensis sp. nov. and Hyphomonas chukchiensis sp. nov., isolated from surface seawater of the Bering Sea and Chukchi Sea.</title>
        <authorList>
            <person name="Li C."/>
            <person name="Lai Q."/>
            <person name="Li G."/>
            <person name="Dong C."/>
            <person name="Wang J."/>
            <person name="Liao Y."/>
            <person name="Shao Z."/>
        </authorList>
    </citation>
    <scope>NUCLEOTIDE SEQUENCE [LARGE SCALE GENOMIC DNA]</scope>
    <source>
        <strain evidence="8 9">22II1-22F38</strain>
    </source>
</reference>
<dbReference type="Pfam" id="PF05425">
    <property type="entry name" value="CopD"/>
    <property type="match status" value="1"/>
</dbReference>
<dbReference type="RefSeq" id="WP_051602669.1">
    <property type="nucleotide sequence ID" value="NZ_AWFH01000015.1"/>
</dbReference>
<evidence type="ECO:0000256" key="5">
    <source>
        <dbReference type="ARBA" id="ARBA00023136"/>
    </source>
</evidence>
<evidence type="ECO:0000259" key="7">
    <source>
        <dbReference type="Pfam" id="PF05425"/>
    </source>
</evidence>
<sequence>MLTLLVLFSKFGLYLTALMGLGAALHSAAAIVTPRRWLVILGLGLIIAVSLRLALLNAQLAGGLSAAFSPDTFSWIWPANRSQAMAFLAGGGLIAASSLAPLKYLRLPAALLIAAGFGLGGHTQGLDTPGLAPWFAGVHALIAGFWIVAPFTLWPHASLDADLVHARMERFSKIALWCVPFLFVSGIWLALRLAGSLEAILSSSYGQLLLAKLLLATLALAIGAWNKLRITHLLKNDAPSGVASLKRSLGADILVFAGILLVIAAATTLTGPGAV</sequence>
<dbReference type="InterPro" id="IPR032694">
    <property type="entry name" value="CopC/D"/>
</dbReference>
<accession>A0A059E1D2</accession>
<keyword evidence="4 6" id="KW-1133">Transmembrane helix</keyword>
<keyword evidence="5 6" id="KW-0472">Membrane</keyword>
<dbReference type="EMBL" id="AWFH01000015">
    <property type="protein sequence ID" value="KCZ61380.1"/>
    <property type="molecule type" value="Genomic_DNA"/>
</dbReference>
<gene>
    <name evidence="8" type="ORF">HY36_16910</name>
</gene>
<feature type="transmembrane region" description="Helical" evidence="6">
    <location>
        <begin position="174"/>
        <end position="193"/>
    </location>
</feature>
<dbReference type="GO" id="GO:0005886">
    <property type="term" value="C:plasma membrane"/>
    <property type="evidence" value="ECO:0007669"/>
    <property type="project" value="UniProtKB-SubCell"/>
</dbReference>
<evidence type="ECO:0000256" key="6">
    <source>
        <dbReference type="SAM" id="Phobius"/>
    </source>
</evidence>
<feature type="transmembrane region" description="Helical" evidence="6">
    <location>
        <begin position="131"/>
        <end position="153"/>
    </location>
</feature>
<evidence type="ECO:0000256" key="4">
    <source>
        <dbReference type="ARBA" id="ARBA00022989"/>
    </source>
</evidence>
<proteinExistence type="predicted"/>
<feature type="domain" description="Copper resistance protein D" evidence="7">
    <location>
        <begin position="167"/>
        <end position="265"/>
    </location>
</feature>
<comment type="caution">
    <text evidence="8">The sequence shown here is derived from an EMBL/GenBank/DDBJ whole genome shotgun (WGS) entry which is preliminary data.</text>
</comment>
<dbReference type="InterPro" id="IPR008457">
    <property type="entry name" value="Cu-R_CopD_dom"/>
</dbReference>
<dbReference type="eggNOG" id="COG1276">
    <property type="taxonomic scope" value="Bacteria"/>
</dbReference>
<dbReference type="PANTHER" id="PTHR34820:SF4">
    <property type="entry name" value="INNER MEMBRANE PROTEIN YEBZ"/>
    <property type="match status" value="1"/>
</dbReference>
<feature type="transmembrane region" description="Helical" evidence="6">
    <location>
        <begin position="82"/>
        <end position="100"/>
    </location>
</feature>
<dbReference type="AlphaFoldDB" id="A0A059E1D2"/>
<protein>
    <recommendedName>
        <fullName evidence="7">Copper resistance protein D domain-containing protein</fullName>
    </recommendedName>
</protein>
<evidence type="ECO:0000313" key="8">
    <source>
        <dbReference type="EMBL" id="KCZ61380.1"/>
    </source>
</evidence>